<reference evidence="1" key="2">
    <citation type="submission" date="2020-09" db="EMBL/GenBank/DDBJ databases">
        <authorList>
            <person name="Sun Q."/>
            <person name="Ohkuma M."/>
        </authorList>
    </citation>
    <scope>NUCLEOTIDE SEQUENCE</scope>
    <source>
        <strain evidence="1">JCM 4633</strain>
    </source>
</reference>
<evidence type="ECO:0000313" key="1">
    <source>
        <dbReference type="EMBL" id="GHC57189.1"/>
    </source>
</evidence>
<evidence type="ECO:0000313" key="2">
    <source>
        <dbReference type="Proteomes" id="UP000646244"/>
    </source>
</evidence>
<name>A0A918TQD6_STRCJ</name>
<organism evidence="1 2">
    <name type="scientific">Streptomyces cinnamoneus</name>
    <name type="common">Streptoverticillium cinnamoneum</name>
    <dbReference type="NCBI Taxonomy" id="53446"/>
    <lineage>
        <taxon>Bacteria</taxon>
        <taxon>Bacillati</taxon>
        <taxon>Actinomycetota</taxon>
        <taxon>Actinomycetes</taxon>
        <taxon>Kitasatosporales</taxon>
        <taxon>Streptomycetaceae</taxon>
        <taxon>Streptomyces</taxon>
        <taxon>Streptomyces cinnamoneus group</taxon>
    </lineage>
</organism>
<gene>
    <name evidence="1" type="ORF">GCM10010507_37230</name>
</gene>
<accession>A0A918TQD6</accession>
<dbReference type="AlphaFoldDB" id="A0A918TQD6"/>
<protein>
    <submittedName>
        <fullName evidence="1">Uncharacterized protein</fullName>
    </submittedName>
</protein>
<dbReference type="RefSeq" id="WP_190110970.1">
    <property type="nucleotide sequence ID" value="NZ_BMVB01000012.1"/>
</dbReference>
<reference evidence="1" key="1">
    <citation type="journal article" date="2014" name="Int. J. Syst. Evol. Microbiol.">
        <title>Complete genome sequence of Corynebacterium casei LMG S-19264T (=DSM 44701T), isolated from a smear-ripened cheese.</title>
        <authorList>
            <consortium name="US DOE Joint Genome Institute (JGI-PGF)"/>
            <person name="Walter F."/>
            <person name="Albersmeier A."/>
            <person name="Kalinowski J."/>
            <person name="Ruckert C."/>
        </authorList>
    </citation>
    <scope>NUCLEOTIDE SEQUENCE</scope>
    <source>
        <strain evidence="1">JCM 4633</strain>
    </source>
</reference>
<proteinExistence type="predicted"/>
<comment type="caution">
    <text evidence="1">The sequence shown here is derived from an EMBL/GenBank/DDBJ whole genome shotgun (WGS) entry which is preliminary data.</text>
</comment>
<dbReference type="Proteomes" id="UP000646244">
    <property type="component" value="Unassembled WGS sequence"/>
</dbReference>
<sequence>MSTLDAYGPPGRLTDLDDVGLKAWNVFLSDSVDGAVKGPDPAKVRNDSPRPQFYNLTRAQTASDATEATVTWAAFPRRIKLDSLSDAQRWQRADASRDVQDEYCEWSVTRDDAGRIIRVTFTCEGPEYWDVLAQTSPETALRLYQQHVSPQVRKADLFGLDGRYQRRNRWNDSTTQGAMHLIQPSNTLGAEIELAAAATIRRVIDGQELVTAQELIACSKYGVAERHSDPHIGEVVNTVARQAADLSLTDPVGLYFNGLSTEGWLTPDSSDPQSYWRYVRGEQNHPVRAVYEVPADRHFTVSDITIGGKPIRFGAQIADFITIKLSAVACRIGDSTVQPQTACVELVPATAGPATSAFAASAFSPYGYVGAGSAEAAATTRRA</sequence>
<dbReference type="EMBL" id="BMVB01000012">
    <property type="protein sequence ID" value="GHC57189.1"/>
    <property type="molecule type" value="Genomic_DNA"/>
</dbReference>